<keyword evidence="2" id="KW-0479">Metal-binding</keyword>
<dbReference type="RefSeq" id="WP_330137226.1">
    <property type="nucleotide sequence ID" value="NZ_JAUTXY010000029.1"/>
</dbReference>
<organism evidence="4 5">
    <name type="scientific">Rhodococcus artemisiae</name>
    <dbReference type="NCBI Taxonomy" id="714159"/>
    <lineage>
        <taxon>Bacteria</taxon>
        <taxon>Bacillati</taxon>
        <taxon>Actinomycetota</taxon>
        <taxon>Actinomycetes</taxon>
        <taxon>Mycobacteriales</taxon>
        <taxon>Nocardiaceae</taxon>
        <taxon>Rhodococcus</taxon>
    </lineage>
</organism>
<dbReference type="Gene3D" id="3.90.850.10">
    <property type="entry name" value="Fumarylacetoacetase-like, C-terminal domain"/>
    <property type="match status" value="1"/>
</dbReference>
<sequence length="278" mass="29543">MKLATLRQQDSTVAARIDDDTAVVISPYSSVSDLLRNPRWQSIAAGAEGPAIEVADADYAPVVPAPTKIICVGLNYANHIKEMGRALPEYPTLFAKFPEALIGANDDIEVPSYADQAVDWEGELAVVIGRTARQVSESDAADYIAGYTVANDVSMRDYQNRTLQWLQGKTFERTCPIGPVLVTADEFAVESTLTTTVDGETKQSDSTGDLVFSPSALVEYVSHIVTLQAGDVILTGTPGGVGHANHTYLSDGSALVTSIDGVGTLCNTVRVHSDIPVG</sequence>
<evidence type="ECO:0000256" key="2">
    <source>
        <dbReference type="ARBA" id="ARBA00022723"/>
    </source>
</evidence>
<evidence type="ECO:0000256" key="1">
    <source>
        <dbReference type="ARBA" id="ARBA00010211"/>
    </source>
</evidence>
<dbReference type="InterPro" id="IPR036663">
    <property type="entry name" value="Fumarylacetoacetase_C_sf"/>
</dbReference>
<comment type="similarity">
    <text evidence="1">Belongs to the FAH family.</text>
</comment>
<evidence type="ECO:0000313" key="4">
    <source>
        <dbReference type="EMBL" id="MEE2062168.1"/>
    </source>
</evidence>
<dbReference type="Proteomes" id="UP001336020">
    <property type="component" value="Unassembled WGS sequence"/>
</dbReference>
<keyword evidence="4" id="KW-0378">Hydrolase</keyword>
<dbReference type="Pfam" id="PF01557">
    <property type="entry name" value="FAA_hydrolase"/>
    <property type="match status" value="1"/>
</dbReference>
<dbReference type="GO" id="GO:0016787">
    <property type="term" value="F:hydrolase activity"/>
    <property type="evidence" value="ECO:0007669"/>
    <property type="project" value="UniProtKB-KW"/>
</dbReference>
<keyword evidence="5" id="KW-1185">Reference proteome</keyword>
<dbReference type="PANTHER" id="PTHR42796:SF4">
    <property type="entry name" value="FUMARYLACETOACETATE HYDROLASE DOMAIN-CONTAINING PROTEIN 2A"/>
    <property type="match status" value="1"/>
</dbReference>
<evidence type="ECO:0000259" key="3">
    <source>
        <dbReference type="Pfam" id="PF01557"/>
    </source>
</evidence>
<protein>
    <submittedName>
        <fullName evidence="4">Fumarylacetoacetate hydrolase family protein</fullName>
    </submittedName>
</protein>
<dbReference type="SUPFAM" id="SSF56529">
    <property type="entry name" value="FAH"/>
    <property type="match status" value="1"/>
</dbReference>
<evidence type="ECO:0000313" key="5">
    <source>
        <dbReference type="Proteomes" id="UP001336020"/>
    </source>
</evidence>
<dbReference type="EMBL" id="JAUTXY010000029">
    <property type="protein sequence ID" value="MEE2062168.1"/>
    <property type="molecule type" value="Genomic_DNA"/>
</dbReference>
<dbReference type="InterPro" id="IPR011234">
    <property type="entry name" value="Fumarylacetoacetase-like_C"/>
</dbReference>
<reference evidence="4 5" key="1">
    <citation type="submission" date="2023-07" db="EMBL/GenBank/DDBJ databases">
        <authorList>
            <person name="Girao M."/>
            <person name="Carvalho M.F."/>
        </authorList>
    </citation>
    <scope>NUCLEOTIDE SEQUENCE [LARGE SCALE GENOMIC DNA]</scope>
    <source>
        <strain evidence="4 5">YIM65754</strain>
    </source>
</reference>
<dbReference type="PANTHER" id="PTHR42796">
    <property type="entry name" value="FUMARYLACETOACETATE HYDROLASE DOMAIN-CONTAINING PROTEIN 2A-RELATED"/>
    <property type="match status" value="1"/>
</dbReference>
<accession>A0ABU7LKU8</accession>
<name>A0ABU7LKU8_9NOCA</name>
<proteinExistence type="inferred from homology"/>
<comment type="caution">
    <text evidence="4">The sequence shown here is derived from an EMBL/GenBank/DDBJ whole genome shotgun (WGS) entry which is preliminary data.</text>
</comment>
<feature type="domain" description="Fumarylacetoacetase-like C-terminal" evidence="3">
    <location>
        <begin position="68"/>
        <end position="270"/>
    </location>
</feature>
<dbReference type="InterPro" id="IPR051121">
    <property type="entry name" value="FAH"/>
</dbReference>
<gene>
    <name evidence="4" type="ORF">Q7514_32050</name>
</gene>